<evidence type="ECO:0000259" key="1">
    <source>
        <dbReference type="PROSITE" id="PS50181"/>
    </source>
</evidence>
<dbReference type="InterPro" id="IPR001810">
    <property type="entry name" value="F-box_dom"/>
</dbReference>
<reference evidence="2" key="1">
    <citation type="journal article" date="2020" name="Phytopathology">
        <title>Genome sequence of the chestnut blight fungus Cryphonectria parasitica EP155: A fundamental resource for an archetypical invasive plant pathogen.</title>
        <authorList>
            <person name="Crouch J.A."/>
            <person name="Dawe A."/>
            <person name="Aerts A."/>
            <person name="Barry K."/>
            <person name="Churchill A.C.L."/>
            <person name="Grimwood J."/>
            <person name="Hillman B."/>
            <person name="Milgroom M.G."/>
            <person name="Pangilinan J."/>
            <person name="Smith M."/>
            <person name="Salamov A."/>
            <person name="Schmutz J."/>
            <person name="Yadav J."/>
            <person name="Grigoriev I.V."/>
            <person name="Nuss D."/>
        </authorList>
    </citation>
    <scope>NUCLEOTIDE SEQUENCE</scope>
    <source>
        <strain evidence="2">EP155</strain>
    </source>
</reference>
<comment type="caution">
    <text evidence="2">The sequence shown here is derived from an EMBL/GenBank/DDBJ whole genome shotgun (WGS) entry which is preliminary data.</text>
</comment>
<keyword evidence="3" id="KW-1185">Reference proteome</keyword>
<feature type="non-terminal residue" evidence="2">
    <location>
        <position position="459"/>
    </location>
</feature>
<dbReference type="AlphaFoldDB" id="A0A9P4XUX7"/>
<feature type="domain" description="F-box" evidence="1">
    <location>
        <begin position="1"/>
        <end position="45"/>
    </location>
</feature>
<evidence type="ECO:0000313" key="3">
    <source>
        <dbReference type="Proteomes" id="UP000803844"/>
    </source>
</evidence>
<evidence type="ECO:0000313" key="2">
    <source>
        <dbReference type="EMBL" id="KAF3761200.1"/>
    </source>
</evidence>
<sequence length="459" mass="51806">LSTLPTEILDKIIEYARPEGFEGMTLTCRQMYETCKPFFEHYNQRRALLQDFAYNRYPADARLSPRNPTALDLITHIANEPVVARYIRHADLTCDTWPTRSRPVQVLPDVDSGGPVVALFADSPYLRQAGLDWKEYYALIQDDLEQLSRYSQHAAAFLLTLLPNVESLQLPRLWQKCEEAEQLLGTIVHIAAANQSIGFWDRPSLARLVEFEPYSSTGIGHEFGLDQAIPFLALPKVRSFHGRSCVTADNTFIEITSRDPYLNYGARLETVRFESSCIDEVAIAAFLKHTPRLRKFKYSHCTRGRRQDWNICQFATAIESGAGRTLEELSISIPQLDGSIIPGRASMRGFQRLQKLEFPLEIAMCNVAQVPSNLSTADKDLQQATEDLVPASVSRLSLLSNGTDRHEKALKIMFSSFATRKQSWVPALKHLHISLERGADDAFKEEFNRVKAEAEGVGV</sequence>
<dbReference type="Proteomes" id="UP000803844">
    <property type="component" value="Unassembled WGS sequence"/>
</dbReference>
<dbReference type="EMBL" id="MU032352">
    <property type="protein sequence ID" value="KAF3761200.1"/>
    <property type="molecule type" value="Genomic_DNA"/>
</dbReference>
<organism evidence="2 3">
    <name type="scientific">Cryphonectria parasitica (strain ATCC 38755 / EP155)</name>
    <dbReference type="NCBI Taxonomy" id="660469"/>
    <lineage>
        <taxon>Eukaryota</taxon>
        <taxon>Fungi</taxon>
        <taxon>Dikarya</taxon>
        <taxon>Ascomycota</taxon>
        <taxon>Pezizomycotina</taxon>
        <taxon>Sordariomycetes</taxon>
        <taxon>Sordariomycetidae</taxon>
        <taxon>Diaporthales</taxon>
        <taxon>Cryphonectriaceae</taxon>
        <taxon>Cryphonectria-Endothia species complex</taxon>
        <taxon>Cryphonectria</taxon>
    </lineage>
</organism>
<feature type="non-terminal residue" evidence="2">
    <location>
        <position position="1"/>
    </location>
</feature>
<dbReference type="OrthoDB" id="5421601at2759"/>
<dbReference type="RefSeq" id="XP_040772179.1">
    <property type="nucleotide sequence ID" value="XM_040915822.1"/>
</dbReference>
<dbReference type="GeneID" id="63832951"/>
<dbReference type="PROSITE" id="PS50181">
    <property type="entry name" value="FBOX"/>
    <property type="match status" value="1"/>
</dbReference>
<accession>A0A9P4XUX7</accession>
<name>A0A9P4XUX7_CRYP1</name>
<protein>
    <recommendedName>
        <fullName evidence="1">F-box domain-containing protein</fullName>
    </recommendedName>
</protein>
<proteinExistence type="predicted"/>
<gene>
    <name evidence="2" type="ORF">M406DRAFT_229850</name>
</gene>